<evidence type="ECO:0000256" key="4">
    <source>
        <dbReference type="ARBA" id="ARBA00022664"/>
    </source>
</evidence>
<dbReference type="GO" id="GO:0102264">
    <property type="term" value="F:tRNA-dihydrouridine20 synthase activity"/>
    <property type="evidence" value="ECO:0007669"/>
    <property type="project" value="UniProtKB-EC"/>
</dbReference>
<dbReference type="SUPFAM" id="SSF52283">
    <property type="entry name" value="Formate/glycerate dehydrogenase catalytic domain-like"/>
    <property type="match status" value="1"/>
</dbReference>
<feature type="domain" description="DUS-like FMN-binding" evidence="11">
    <location>
        <begin position="90"/>
        <end position="335"/>
    </location>
</feature>
<dbReference type="Pfam" id="PF02826">
    <property type="entry name" value="2-Hacid_dh_C"/>
    <property type="match status" value="2"/>
</dbReference>
<feature type="region of interest" description="Disordered" evidence="10">
    <location>
        <begin position="369"/>
        <end position="399"/>
    </location>
</feature>
<dbReference type="PROSITE" id="PS01136">
    <property type="entry name" value="UPF0034"/>
    <property type="match status" value="1"/>
</dbReference>
<dbReference type="GO" id="GO:0050660">
    <property type="term" value="F:flavin adenine dinucleotide binding"/>
    <property type="evidence" value="ECO:0007669"/>
    <property type="project" value="InterPro"/>
</dbReference>
<evidence type="ECO:0000256" key="2">
    <source>
        <dbReference type="ARBA" id="ARBA00022630"/>
    </source>
</evidence>
<keyword evidence="4" id="KW-0507">mRNA processing</keyword>
<keyword evidence="6 13" id="KW-0560">Oxidoreductase</keyword>
<evidence type="ECO:0000256" key="9">
    <source>
        <dbReference type="ARBA" id="ARBA00049447"/>
    </source>
</evidence>
<dbReference type="SUPFAM" id="SSF51395">
    <property type="entry name" value="FMN-linked oxidoreductases"/>
    <property type="match status" value="1"/>
</dbReference>
<dbReference type="Pfam" id="PF01207">
    <property type="entry name" value="Dus"/>
    <property type="match status" value="1"/>
</dbReference>
<dbReference type="PANTHER" id="PTHR45936:SF1">
    <property type="entry name" value="TRNA-DIHYDROURIDINE(20) SYNTHASE [NAD(P)+]-LIKE"/>
    <property type="match status" value="1"/>
</dbReference>
<protein>
    <submittedName>
        <fullName evidence="13">tRNA-dihydrouridine synthase 2</fullName>
        <ecNumber evidence="13">1.3.1.91</ecNumber>
    </submittedName>
</protein>
<evidence type="ECO:0000256" key="1">
    <source>
        <dbReference type="ARBA" id="ARBA00001917"/>
    </source>
</evidence>
<evidence type="ECO:0000256" key="6">
    <source>
        <dbReference type="ARBA" id="ARBA00023002"/>
    </source>
</evidence>
<dbReference type="Proteomes" id="UP001175353">
    <property type="component" value="Unassembled WGS sequence"/>
</dbReference>
<comment type="catalytic activity">
    <reaction evidence="9">
        <text>a 5,6-dihydrouridine in mRNA + NADP(+) = a uridine in mRNA + NADPH + H(+)</text>
        <dbReference type="Rhea" id="RHEA:69855"/>
        <dbReference type="Rhea" id="RHEA-COMP:14658"/>
        <dbReference type="Rhea" id="RHEA-COMP:17789"/>
        <dbReference type="ChEBI" id="CHEBI:15378"/>
        <dbReference type="ChEBI" id="CHEBI:57783"/>
        <dbReference type="ChEBI" id="CHEBI:58349"/>
        <dbReference type="ChEBI" id="CHEBI:65315"/>
        <dbReference type="ChEBI" id="CHEBI:74443"/>
    </reaction>
    <physiologicalReaction direction="right-to-left" evidence="9">
        <dbReference type="Rhea" id="RHEA:69857"/>
    </physiologicalReaction>
</comment>
<proteinExistence type="predicted"/>
<keyword evidence="3" id="KW-0288">FMN</keyword>
<dbReference type="InterPro" id="IPR036291">
    <property type="entry name" value="NAD(P)-bd_dom_sf"/>
</dbReference>
<evidence type="ECO:0000256" key="5">
    <source>
        <dbReference type="ARBA" id="ARBA00022694"/>
    </source>
</evidence>
<dbReference type="CDD" id="cd02801">
    <property type="entry name" value="DUS_like_FMN"/>
    <property type="match status" value="1"/>
</dbReference>
<dbReference type="PANTHER" id="PTHR45936">
    <property type="entry name" value="TRNA-DIHYDROURIDINE(20) SYNTHASE [NAD(P)+]-LIKE"/>
    <property type="match status" value="1"/>
</dbReference>
<feature type="region of interest" description="Disordered" evidence="10">
    <location>
        <begin position="404"/>
        <end position="423"/>
    </location>
</feature>
<dbReference type="InterPro" id="IPR035587">
    <property type="entry name" value="DUS-like_FMN-bd"/>
</dbReference>
<sequence>MTAAPKKVPIPRNGVDYRGKVALAPMVRSGECPSRLLALKYGADLVWGPETIDKAVIGTTRHVNATTGTVDFTRFSSNGAKNPSVNADQRESVIYRLHPEREGKRLIYQIGTSNPETAVQAAKLIAPDVAGIDVNAGCPKPFSTSGGMGAALLKTPELLCSILRALVTEVGEPNEIGISVKIRILETADETEALVRSLCATGITGFTVHCRTTPMRPRERAIRDQLKMVANVCRESGVACLMNGDVTSRDEALELASEFGCDGAMIATAAETNPSVFRPDSDGGKAPWEEVVQEYVKTAMQVENRWGNTKFLLGQMIPGKDPIYKAMTHTKSYTAVIKALGYEVEMLDLARKVDKALEIGDYEKPKLTKSERKAANKGAKALGEQERAAQNGVQRTAAGVKRTAEMAGLDMPPDIARESGPASVPERTSALATAHQCHHFAPNTSSSQRALATLEHITATMGGGPAKEHVLCILPYPIPTAIKIELHKRFPNFVITYKQVSFTADAEALRKEISTATWHDVTILYTLFSFPEKLSDAPNLRLVQLASAGSNQIQKHPIFTSSDITITTSSGIHGPQIAEWCVMTALIQSHRYNTLHDLQKEHRWGKPAEKGEYDYHSVRDMVGRRLGVLGYGSIGRQVGRMAKAMGMDVVAFTATPKDTPEKKKDSGFIVPGTGDADGEIPSAWYSGLDKESLHHFLKQDIDWLVVSVPLTEQTKHFLSTAEFKALSQDGKEPAFIQNIARGPIIDQPALIEALKDGTIAAAALDVTDPEPLPKDSELWDMPNVTITPHVSGVGSSYTERSFELFKTNLERREKGESLLNVVRRDRGY</sequence>
<feature type="domain" description="D-isomer specific 2-hydroxyacid dehydrogenase NAD-binding" evidence="12">
    <location>
        <begin position="688"/>
        <end position="791"/>
    </location>
</feature>
<dbReference type="AlphaFoldDB" id="A0AAN6QY89"/>
<feature type="domain" description="D-isomer specific 2-hydroxyacid dehydrogenase NAD-binding" evidence="12">
    <location>
        <begin position="584"/>
        <end position="662"/>
    </location>
</feature>
<gene>
    <name evidence="13" type="primary">dus2_2</name>
    <name evidence="13" type="ORF">LTR91_005136</name>
</gene>
<dbReference type="InterPro" id="IPR018517">
    <property type="entry name" value="tRNA_hU_synthase_CS"/>
</dbReference>
<dbReference type="GO" id="GO:0005737">
    <property type="term" value="C:cytoplasm"/>
    <property type="evidence" value="ECO:0007669"/>
    <property type="project" value="TreeGrafter"/>
</dbReference>
<keyword evidence="5" id="KW-0819">tRNA processing</keyword>
<comment type="cofactor">
    <cofactor evidence="1">
        <name>FMN</name>
        <dbReference type="ChEBI" id="CHEBI:58210"/>
    </cofactor>
</comment>
<accession>A0AAN6QY89</accession>
<dbReference type="InterPro" id="IPR013785">
    <property type="entry name" value="Aldolase_TIM"/>
</dbReference>
<evidence type="ECO:0000256" key="7">
    <source>
        <dbReference type="ARBA" id="ARBA00045934"/>
    </source>
</evidence>
<name>A0AAN6QY89_9PEZI</name>
<evidence type="ECO:0000256" key="8">
    <source>
        <dbReference type="ARBA" id="ARBA00048342"/>
    </source>
</evidence>
<dbReference type="EC" id="1.3.1.91" evidence="13"/>
<dbReference type="InterPro" id="IPR006140">
    <property type="entry name" value="D-isomer_DH_NAD-bd"/>
</dbReference>
<dbReference type="PROSITE" id="PS00065">
    <property type="entry name" value="D_2_HYDROXYACID_DH_1"/>
    <property type="match status" value="1"/>
</dbReference>
<comment type="function">
    <text evidence="7">Catalyzes the synthesis of dihydrouridine, a modified base found in the D-loop of most tRNAs. Specifically modifies U47 in cytoplasmic tRNAs. Catalyzes the synthesis of dihydrouridine in some mRNAs, thereby affecting their translation.</text>
</comment>
<keyword evidence="2" id="KW-0285">Flavoprotein</keyword>
<dbReference type="InterPro" id="IPR052582">
    <property type="entry name" value="tRNA-DUS-like"/>
</dbReference>
<evidence type="ECO:0000259" key="12">
    <source>
        <dbReference type="Pfam" id="PF02826"/>
    </source>
</evidence>
<comment type="caution">
    <text evidence="13">The sequence shown here is derived from an EMBL/GenBank/DDBJ whole genome shotgun (WGS) entry which is preliminary data.</text>
</comment>
<dbReference type="CDD" id="cd12163">
    <property type="entry name" value="2-Hacid_dh_5"/>
    <property type="match status" value="1"/>
</dbReference>
<reference evidence="13" key="1">
    <citation type="submission" date="2023-06" db="EMBL/GenBank/DDBJ databases">
        <title>Black Yeasts Isolated from many extreme environments.</title>
        <authorList>
            <person name="Coleine C."/>
            <person name="Stajich J.E."/>
            <person name="Selbmann L."/>
        </authorList>
    </citation>
    <scope>NUCLEOTIDE SEQUENCE</scope>
    <source>
        <strain evidence="13">CCFEE 5200</strain>
    </source>
</reference>
<evidence type="ECO:0000256" key="3">
    <source>
        <dbReference type="ARBA" id="ARBA00022643"/>
    </source>
</evidence>
<dbReference type="Gene3D" id="3.40.50.720">
    <property type="entry name" value="NAD(P)-binding Rossmann-like Domain"/>
    <property type="match status" value="2"/>
</dbReference>
<dbReference type="GO" id="GO:0051287">
    <property type="term" value="F:NAD binding"/>
    <property type="evidence" value="ECO:0007669"/>
    <property type="project" value="InterPro"/>
</dbReference>
<evidence type="ECO:0000313" key="14">
    <source>
        <dbReference type="Proteomes" id="UP001175353"/>
    </source>
</evidence>
<dbReference type="Gene3D" id="3.20.20.70">
    <property type="entry name" value="Aldolase class I"/>
    <property type="match status" value="1"/>
</dbReference>
<evidence type="ECO:0000256" key="10">
    <source>
        <dbReference type="SAM" id="MobiDB-lite"/>
    </source>
</evidence>
<comment type="catalytic activity">
    <reaction evidence="8">
        <text>a 5,6-dihydrouridine in mRNA + NAD(+) = a uridine in mRNA + NADH + H(+)</text>
        <dbReference type="Rhea" id="RHEA:69851"/>
        <dbReference type="Rhea" id="RHEA-COMP:14658"/>
        <dbReference type="Rhea" id="RHEA-COMP:17789"/>
        <dbReference type="ChEBI" id="CHEBI:15378"/>
        <dbReference type="ChEBI" id="CHEBI:57540"/>
        <dbReference type="ChEBI" id="CHEBI:57945"/>
        <dbReference type="ChEBI" id="CHEBI:65315"/>
        <dbReference type="ChEBI" id="CHEBI:74443"/>
    </reaction>
    <physiologicalReaction direction="right-to-left" evidence="8">
        <dbReference type="Rhea" id="RHEA:69853"/>
    </physiologicalReaction>
</comment>
<evidence type="ECO:0000259" key="11">
    <source>
        <dbReference type="Pfam" id="PF01207"/>
    </source>
</evidence>
<evidence type="ECO:0000313" key="13">
    <source>
        <dbReference type="EMBL" id="KAK1002040.1"/>
    </source>
</evidence>
<dbReference type="SUPFAM" id="SSF51735">
    <property type="entry name" value="NAD(P)-binding Rossmann-fold domains"/>
    <property type="match status" value="1"/>
</dbReference>
<dbReference type="InterPro" id="IPR029752">
    <property type="entry name" value="D-isomer_DH_CS1"/>
</dbReference>
<keyword evidence="14" id="KW-1185">Reference proteome</keyword>
<organism evidence="13 14">
    <name type="scientific">Friedmanniomyces endolithicus</name>
    <dbReference type="NCBI Taxonomy" id="329885"/>
    <lineage>
        <taxon>Eukaryota</taxon>
        <taxon>Fungi</taxon>
        <taxon>Dikarya</taxon>
        <taxon>Ascomycota</taxon>
        <taxon>Pezizomycotina</taxon>
        <taxon>Dothideomycetes</taxon>
        <taxon>Dothideomycetidae</taxon>
        <taxon>Mycosphaerellales</taxon>
        <taxon>Teratosphaeriaceae</taxon>
        <taxon>Friedmanniomyces</taxon>
    </lineage>
</organism>
<dbReference type="EMBL" id="JAUJLE010000032">
    <property type="protein sequence ID" value="KAK1002040.1"/>
    <property type="molecule type" value="Genomic_DNA"/>
</dbReference>
<dbReference type="GO" id="GO:0006397">
    <property type="term" value="P:mRNA processing"/>
    <property type="evidence" value="ECO:0007669"/>
    <property type="project" value="UniProtKB-KW"/>
</dbReference>